<dbReference type="GO" id="GO:0009307">
    <property type="term" value="P:DNA restriction-modification system"/>
    <property type="evidence" value="ECO:0007669"/>
    <property type="project" value="UniProtKB-KW"/>
</dbReference>
<name>A0A5D4NX69_9BACI</name>
<dbReference type="RefSeq" id="WP_148938167.1">
    <property type="nucleotide sequence ID" value="NZ_VTEI01000002.1"/>
</dbReference>
<comment type="caution">
    <text evidence="8">The sequence shown here is derived from an EMBL/GenBank/DDBJ whole genome shotgun (WGS) entry which is preliminary data.</text>
</comment>
<comment type="catalytic activity">
    <reaction evidence="6">
        <text>a 2'-deoxyadenosine in DNA + S-adenosyl-L-methionine = an N(6)-methyl-2'-deoxyadenosine in DNA + S-adenosyl-L-homocysteine + H(+)</text>
        <dbReference type="Rhea" id="RHEA:15197"/>
        <dbReference type="Rhea" id="RHEA-COMP:12418"/>
        <dbReference type="Rhea" id="RHEA-COMP:12419"/>
        <dbReference type="ChEBI" id="CHEBI:15378"/>
        <dbReference type="ChEBI" id="CHEBI:57856"/>
        <dbReference type="ChEBI" id="CHEBI:59789"/>
        <dbReference type="ChEBI" id="CHEBI:90615"/>
        <dbReference type="ChEBI" id="CHEBI:90616"/>
        <dbReference type="EC" id="2.1.1.72"/>
    </reaction>
</comment>
<keyword evidence="5" id="KW-0680">Restriction system</keyword>
<keyword evidence="2 8" id="KW-0489">Methyltransferase</keyword>
<evidence type="ECO:0000313" key="9">
    <source>
        <dbReference type="Proteomes" id="UP000322267"/>
    </source>
</evidence>
<keyword evidence="4" id="KW-0949">S-adenosyl-L-methionine</keyword>
<dbReference type="Proteomes" id="UP000322267">
    <property type="component" value="Unassembled WGS sequence"/>
</dbReference>
<protein>
    <recommendedName>
        <fullName evidence="1">site-specific DNA-methyltransferase (adenine-specific)</fullName>
        <ecNumber evidence="1">2.1.1.72</ecNumber>
    </recommendedName>
</protein>
<dbReference type="AlphaFoldDB" id="A0A5D4NX69"/>
<evidence type="ECO:0000259" key="7">
    <source>
        <dbReference type="Pfam" id="PF02384"/>
    </source>
</evidence>
<evidence type="ECO:0000256" key="5">
    <source>
        <dbReference type="ARBA" id="ARBA00022747"/>
    </source>
</evidence>
<evidence type="ECO:0000256" key="6">
    <source>
        <dbReference type="ARBA" id="ARBA00047942"/>
    </source>
</evidence>
<evidence type="ECO:0000256" key="2">
    <source>
        <dbReference type="ARBA" id="ARBA00022603"/>
    </source>
</evidence>
<evidence type="ECO:0000313" key="8">
    <source>
        <dbReference type="EMBL" id="TYS18489.1"/>
    </source>
</evidence>
<feature type="domain" description="DNA methylase adenine-specific" evidence="7">
    <location>
        <begin position="147"/>
        <end position="311"/>
    </location>
</feature>
<evidence type="ECO:0000256" key="1">
    <source>
        <dbReference type="ARBA" id="ARBA00011900"/>
    </source>
</evidence>
<sequence>MNIADMFKNEVSAKGGNYFNEFTVVLNQLEDLTNGVNLVDVKYPDVMKELMFISKDELLVKLELILRKISLESSHGELQDPEFVTNAITEVAKSIVKDTPISLADITSGLGFTQRKLLKELNTTETLSFELMEVLVQIQKKVGKLTGLSIEVDQKNVIMEGVPKSKVDIVSYTVPFGVRVDRNELLSSGDLLTDIKTTETELLILDKAFTIAKPGGYIITVLPSGFLFKGGATKKVRDAILKQAYVISIISLPSNVFLPYSGVSTCMLILQKKSKDLTEPEDVIMGDFSDIKVDKKQELQPTEIKEFMELCKLLSEREGV</sequence>
<dbReference type="InterPro" id="IPR029063">
    <property type="entry name" value="SAM-dependent_MTases_sf"/>
</dbReference>
<accession>A0A5D4NX69</accession>
<dbReference type="InterPro" id="IPR051537">
    <property type="entry name" value="DNA_Adenine_Mtase"/>
</dbReference>
<keyword evidence="3" id="KW-0808">Transferase</keyword>
<proteinExistence type="predicted"/>
<dbReference type="PANTHER" id="PTHR42933:SF4">
    <property type="entry name" value="TYPE I RESTRICTION ENZYME ECOKI METHYLASE SUBUNIT"/>
    <property type="match status" value="1"/>
</dbReference>
<organism evidence="8 9">
    <name type="scientific">Rossellomorea vietnamensis</name>
    <dbReference type="NCBI Taxonomy" id="218284"/>
    <lineage>
        <taxon>Bacteria</taxon>
        <taxon>Bacillati</taxon>
        <taxon>Bacillota</taxon>
        <taxon>Bacilli</taxon>
        <taxon>Bacillales</taxon>
        <taxon>Bacillaceae</taxon>
        <taxon>Rossellomorea</taxon>
    </lineage>
</organism>
<dbReference type="OrthoDB" id="9814572at2"/>
<dbReference type="GO" id="GO:0003677">
    <property type="term" value="F:DNA binding"/>
    <property type="evidence" value="ECO:0007669"/>
    <property type="project" value="InterPro"/>
</dbReference>
<dbReference type="InterPro" id="IPR003356">
    <property type="entry name" value="DNA_methylase_A-5"/>
</dbReference>
<dbReference type="Pfam" id="PF02384">
    <property type="entry name" value="N6_Mtase"/>
    <property type="match status" value="1"/>
</dbReference>
<dbReference type="PANTHER" id="PTHR42933">
    <property type="entry name" value="SLR6095 PROTEIN"/>
    <property type="match status" value="1"/>
</dbReference>
<dbReference type="SUPFAM" id="SSF53335">
    <property type="entry name" value="S-adenosyl-L-methionine-dependent methyltransferases"/>
    <property type="match status" value="1"/>
</dbReference>
<evidence type="ECO:0000256" key="4">
    <source>
        <dbReference type="ARBA" id="ARBA00022691"/>
    </source>
</evidence>
<dbReference type="GO" id="GO:0009007">
    <property type="term" value="F:site-specific DNA-methyltransferase (adenine-specific) activity"/>
    <property type="evidence" value="ECO:0007669"/>
    <property type="project" value="UniProtKB-EC"/>
</dbReference>
<reference evidence="8 9" key="1">
    <citation type="submission" date="2019-08" db="EMBL/GenBank/DDBJ databases">
        <title>Bacillus genomes from the desert of Cuatro Cienegas, Coahuila.</title>
        <authorList>
            <person name="Olmedo-Alvarez G."/>
        </authorList>
    </citation>
    <scope>NUCLEOTIDE SEQUENCE [LARGE SCALE GENOMIC DNA]</scope>
    <source>
        <strain evidence="8 9">CH34_1T</strain>
    </source>
</reference>
<dbReference type="GO" id="GO:0032259">
    <property type="term" value="P:methylation"/>
    <property type="evidence" value="ECO:0007669"/>
    <property type="project" value="UniProtKB-KW"/>
</dbReference>
<dbReference type="EMBL" id="VTEI01000002">
    <property type="protein sequence ID" value="TYS18489.1"/>
    <property type="molecule type" value="Genomic_DNA"/>
</dbReference>
<dbReference type="EC" id="2.1.1.72" evidence="1"/>
<gene>
    <name evidence="8" type="ORF">FZC78_02820</name>
</gene>
<dbReference type="GO" id="GO:0008170">
    <property type="term" value="F:N-methyltransferase activity"/>
    <property type="evidence" value="ECO:0007669"/>
    <property type="project" value="InterPro"/>
</dbReference>
<evidence type="ECO:0000256" key="3">
    <source>
        <dbReference type="ARBA" id="ARBA00022679"/>
    </source>
</evidence>
<dbReference type="Gene3D" id="3.40.50.150">
    <property type="entry name" value="Vaccinia Virus protein VP39"/>
    <property type="match status" value="1"/>
</dbReference>